<dbReference type="SMART" id="SM00923">
    <property type="entry name" value="MbtH"/>
    <property type="match status" value="1"/>
</dbReference>
<gene>
    <name evidence="2" type="ORF">SAMN05444920_109124</name>
</gene>
<dbReference type="OrthoDB" id="7584480at2"/>
<dbReference type="EMBL" id="FNVT01000009">
    <property type="protein sequence ID" value="SEG95656.1"/>
    <property type="molecule type" value="Genomic_DNA"/>
</dbReference>
<evidence type="ECO:0000259" key="1">
    <source>
        <dbReference type="SMART" id="SM00923"/>
    </source>
</evidence>
<dbReference type="GO" id="GO:0005829">
    <property type="term" value="C:cytosol"/>
    <property type="evidence" value="ECO:0007669"/>
    <property type="project" value="TreeGrafter"/>
</dbReference>
<feature type="domain" description="MbtH-like" evidence="1">
    <location>
        <begin position="3"/>
        <end position="53"/>
    </location>
</feature>
<dbReference type="AlphaFoldDB" id="A0A1H6EFA6"/>
<dbReference type="InterPro" id="IPR037407">
    <property type="entry name" value="MLP_fam"/>
</dbReference>
<name>A0A1H6EFA6_9ACTN</name>
<reference evidence="2 3" key="1">
    <citation type="submission" date="2016-10" db="EMBL/GenBank/DDBJ databases">
        <authorList>
            <person name="de Groot N.N."/>
        </authorList>
    </citation>
    <scope>NUCLEOTIDE SEQUENCE [LARGE SCALE GENOMIC DNA]</scope>
    <source>
        <strain evidence="2 3">CGMCC 4.7037</strain>
    </source>
</reference>
<evidence type="ECO:0000313" key="2">
    <source>
        <dbReference type="EMBL" id="SEG95656.1"/>
    </source>
</evidence>
<dbReference type="Pfam" id="PF03621">
    <property type="entry name" value="MbtH"/>
    <property type="match status" value="1"/>
</dbReference>
<dbReference type="SUPFAM" id="SSF160582">
    <property type="entry name" value="MbtH-like"/>
    <property type="match status" value="1"/>
</dbReference>
<dbReference type="RefSeq" id="WP_103959383.1">
    <property type="nucleotide sequence ID" value="NZ_FNVT01000009.1"/>
</dbReference>
<dbReference type="GO" id="GO:0019290">
    <property type="term" value="P:siderophore biosynthetic process"/>
    <property type="evidence" value="ECO:0007669"/>
    <property type="project" value="TreeGrafter"/>
</dbReference>
<proteinExistence type="predicted"/>
<dbReference type="Proteomes" id="UP000236732">
    <property type="component" value="Unassembled WGS sequence"/>
</dbReference>
<evidence type="ECO:0000313" key="3">
    <source>
        <dbReference type="Proteomes" id="UP000236732"/>
    </source>
</evidence>
<accession>A0A1H6EFA6</accession>
<dbReference type="PANTHER" id="PTHR38444:SF1">
    <property type="entry name" value="ENTEROBACTIN BIOSYNTHESIS PROTEIN YBDZ"/>
    <property type="match status" value="1"/>
</dbReference>
<protein>
    <submittedName>
        <fullName evidence="2">MbtH protein</fullName>
    </submittedName>
</protein>
<sequence>MPNPFEDPGGQFVVLVNEEDQYSLWPDFAGLPQGWTPVYGATDREACLRFIRETWTDMRPRSLRAQLGEAPDATAATGSAS</sequence>
<organism evidence="2 3">
    <name type="scientific">Nonomuraea solani</name>
    <dbReference type="NCBI Taxonomy" id="1144553"/>
    <lineage>
        <taxon>Bacteria</taxon>
        <taxon>Bacillati</taxon>
        <taxon>Actinomycetota</taxon>
        <taxon>Actinomycetes</taxon>
        <taxon>Streptosporangiales</taxon>
        <taxon>Streptosporangiaceae</taxon>
        <taxon>Nonomuraea</taxon>
    </lineage>
</organism>
<dbReference type="InterPro" id="IPR038020">
    <property type="entry name" value="MbtH-like_sf"/>
</dbReference>
<dbReference type="PANTHER" id="PTHR38444">
    <property type="entry name" value="ENTEROBACTIN BIOSYNTHESIS PROTEIN YBDZ"/>
    <property type="match status" value="1"/>
</dbReference>
<dbReference type="InterPro" id="IPR005153">
    <property type="entry name" value="MbtH-like_dom"/>
</dbReference>
<keyword evidence="3" id="KW-1185">Reference proteome</keyword>
<dbReference type="Gene3D" id="3.90.820.10">
    <property type="entry name" value="Structural Genomics, Unknown Function 30-nov-00 1gh9 Mol_id"/>
    <property type="match status" value="1"/>
</dbReference>